<sequence>MDEHADPKLNRKAGIRAENEALIIKAAEEIFATYGYRGASISVIAQKAGVPKANIYHYFDTKEDLYRHVLKRTHKSWEEAADALTDIIEPVEALTAYIHRKMDISRERYFASKVFATEVMQGAPMLGDYIESEIKPWTEREVERIRKWISSGALREIEPIYLLMMIWATTQNYADFEHQIRILNGGKPLSDSQFACAKDTVTTIILRGVTVPK</sequence>
<evidence type="ECO:0000256" key="1">
    <source>
        <dbReference type="ARBA" id="ARBA00023125"/>
    </source>
</evidence>
<dbReference type="InterPro" id="IPR036271">
    <property type="entry name" value="Tet_transcr_reg_TetR-rel_C_sf"/>
</dbReference>
<dbReference type="SUPFAM" id="SSF48498">
    <property type="entry name" value="Tetracyclin repressor-like, C-terminal domain"/>
    <property type="match status" value="1"/>
</dbReference>
<keyword evidence="1 2" id="KW-0238">DNA-binding</keyword>
<dbReference type="Pfam" id="PF00440">
    <property type="entry name" value="TetR_N"/>
    <property type="match status" value="1"/>
</dbReference>
<dbReference type="InterPro" id="IPR009057">
    <property type="entry name" value="Homeodomain-like_sf"/>
</dbReference>
<dbReference type="InterPro" id="IPR001647">
    <property type="entry name" value="HTH_TetR"/>
</dbReference>
<reference evidence="4" key="1">
    <citation type="journal article" date="2023" name="Phytobiomes J">
        <title>Deciphering the key players within the bacterial microbiota associated with aerial crown gall tumors on rhododendron: Insights into the gallobiome.</title>
        <authorList>
            <person name="Kuzmanovic N."/>
            <person name="Nesme J."/>
            <person name="Wolf J."/>
            <person name="Neumann-Schaal M."/>
            <person name="Petersen J."/>
            <person name="Fernandez-Gnecco G."/>
            <person name="Sproeer C."/>
            <person name="Bunk B."/>
            <person name="Overmann J."/>
            <person name="Sorensen S.J."/>
            <person name="Idczak E."/>
            <person name="Smalla K."/>
        </authorList>
    </citation>
    <scope>NUCLEOTIDE SEQUENCE</scope>
    <source>
        <strain evidence="4">Rho-11.1</strain>
    </source>
</reference>
<dbReference type="GO" id="GO:0045892">
    <property type="term" value="P:negative regulation of DNA-templated transcription"/>
    <property type="evidence" value="ECO:0007669"/>
    <property type="project" value="InterPro"/>
</dbReference>
<comment type="caution">
    <text evidence="4">The sequence shown here is derived from an EMBL/GenBank/DDBJ whole genome shotgun (WGS) entry which is preliminary data.</text>
</comment>
<accession>A0AAW9FKZ3</accession>
<dbReference type="PROSITE" id="PS50977">
    <property type="entry name" value="HTH_TETR_2"/>
    <property type="match status" value="1"/>
</dbReference>
<dbReference type="AlphaFoldDB" id="A0AAW9FKZ3"/>
<evidence type="ECO:0000259" key="3">
    <source>
        <dbReference type="PROSITE" id="PS50977"/>
    </source>
</evidence>
<dbReference type="Gene3D" id="1.10.357.10">
    <property type="entry name" value="Tetracycline Repressor, domain 2"/>
    <property type="match status" value="1"/>
</dbReference>
<feature type="domain" description="HTH tetR-type" evidence="3">
    <location>
        <begin position="17"/>
        <end position="77"/>
    </location>
</feature>
<dbReference type="InterPro" id="IPR013573">
    <property type="entry name" value="Tscrpt_reg_YcdC_C"/>
</dbReference>
<dbReference type="GO" id="GO:0003677">
    <property type="term" value="F:DNA binding"/>
    <property type="evidence" value="ECO:0007669"/>
    <property type="project" value="UniProtKB-UniRule"/>
</dbReference>
<organism evidence="4">
    <name type="scientific">Agrobacterium rosae</name>
    <dbReference type="NCBI Taxonomy" id="1972867"/>
    <lineage>
        <taxon>Bacteria</taxon>
        <taxon>Pseudomonadati</taxon>
        <taxon>Pseudomonadota</taxon>
        <taxon>Alphaproteobacteria</taxon>
        <taxon>Hyphomicrobiales</taxon>
        <taxon>Rhizobiaceae</taxon>
        <taxon>Rhizobium/Agrobacterium group</taxon>
        <taxon>Agrobacterium</taxon>
    </lineage>
</organism>
<dbReference type="Pfam" id="PF08362">
    <property type="entry name" value="TetR_C_3"/>
    <property type="match status" value="1"/>
</dbReference>
<gene>
    <name evidence="4" type="ORF">RMR22_26730</name>
</gene>
<dbReference type="EMBL" id="JAVRAF010000031">
    <property type="protein sequence ID" value="MDX8305821.1"/>
    <property type="molecule type" value="Genomic_DNA"/>
</dbReference>
<name>A0AAW9FKZ3_9HYPH</name>
<dbReference type="PANTHER" id="PTHR30328">
    <property type="entry name" value="TRANSCRIPTIONAL REPRESSOR"/>
    <property type="match status" value="1"/>
</dbReference>
<dbReference type="InterPro" id="IPR050109">
    <property type="entry name" value="HTH-type_TetR-like_transc_reg"/>
</dbReference>
<dbReference type="SUPFAM" id="SSF46689">
    <property type="entry name" value="Homeodomain-like"/>
    <property type="match status" value="1"/>
</dbReference>
<dbReference type="PANTHER" id="PTHR30328:SF54">
    <property type="entry name" value="HTH-TYPE TRANSCRIPTIONAL REPRESSOR SCO4008"/>
    <property type="match status" value="1"/>
</dbReference>
<feature type="DNA-binding region" description="H-T-H motif" evidence="2">
    <location>
        <begin position="40"/>
        <end position="59"/>
    </location>
</feature>
<protein>
    <submittedName>
        <fullName evidence="4">TetR/AcrR family transcriptional regulator</fullName>
    </submittedName>
</protein>
<dbReference type="RefSeq" id="WP_320203870.1">
    <property type="nucleotide sequence ID" value="NZ_CP192782.1"/>
</dbReference>
<evidence type="ECO:0000313" key="4">
    <source>
        <dbReference type="EMBL" id="MDX8305821.1"/>
    </source>
</evidence>
<dbReference type="PRINTS" id="PR00455">
    <property type="entry name" value="HTHTETR"/>
</dbReference>
<proteinExistence type="predicted"/>
<evidence type="ECO:0000256" key="2">
    <source>
        <dbReference type="PROSITE-ProRule" id="PRU00335"/>
    </source>
</evidence>
<dbReference type="Gene3D" id="1.10.10.60">
    <property type="entry name" value="Homeodomain-like"/>
    <property type="match status" value="1"/>
</dbReference>